<gene>
    <name evidence="2" type="ORF">ASU35_09090</name>
</gene>
<dbReference type="InterPro" id="IPR037522">
    <property type="entry name" value="HD_GYP_dom"/>
</dbReference>
<dbReference type="Pfam" id="PF13487">
    <property type="entry name" value="HD_5"/>
    <property type="match status" value="1"/>
</dbReference>
<dbReference type="InterPro" id="IPR003607">
    <property type="entry name" value="HD/PDEase_dom"/>
</dbReference>
<evidence type="ECO:0000313" key="3">
    <source>
        <dbReference type="Proteomes" id="UP000054874"/>
    </source>
</evidence>
<feature type="domain" description="HD-GYP" evidence="1">
    <location>
        <begin position="129"/>
        <end position="324"/>
    </location>
</feature>
<dbReference type="CDD" id="cd00077">
    <property type="entry name" value="HDc"/>
    <property type="match status" value="1"/>
</dbReference>
<organism evidence="2 3">
    <name type="scientific">Acetivibrio ethanolgignens</name>
    <dbReference type="NCBI Taxonomy" id="290052"/>
    <lineage>
        <taxon>Bacteria</taxon>
        <taxon>Bacillati</taxon>
        <taxon>Bacillota</taxon>
        <taxon>Clostridia</taxon>
        <taxon>Eubacteriales</taxon>
        <taxon>Oscillospiraceae</taxon>
        <taxon>Acetivibrio</taxon>
    </lineage>
</organism>
<comment type="caution">
    <text evidence="2">The sequence shown here is derived from an EMBL/GenBank/DDBJ whole genome shotgun (WGS) entry which is preliminary data.</text>
</comment>
<dbReference type="RefSeq" id="WP_058352371.1">
    <property type="nucleotide sequence ID" value="NZ_CABMMD010000146.1"/>
</dbReference>
<keyword evidence="3" id="KW-1185">Reference proteome</keyword>
<protein>
    <recommendedName>
        <fullName evidence="1">HD-GYP domain-containing protein</fullName>
    </recommendedName>
</protein>
<dbReference type="NCBIfam" id="TIGR00277">
    <property type="entry name" value="HDIG"/>
    <property type="match status" value="1"/>
</dbReference>
<dbReference type="SUPFAM" id="SSF109604">
    <property type="entry name" value="HD-domain/PDEase-like"/>
    <property type="match status" value="1"/>
</dbReference>
<evidence type="ECO:0000313" key="2">
    <source>
        <dbReference type="EMBL" id="KSV59385.1"/>
    </source>
</evidence>
<dbReference type="PANTHER" id="PTHR43155">
    <property type="entry name" value="CYCLIC DI-GMP PHOSPHODIESTERASE PA4108-RELATED"/>
    <property type="match status" value="1"/>
</dbReference>
<dbReference type="OrthoDB" id="9804747at2"/>
<reference evidence="2 3" key="1">
    <citation type="submission" date="2015-11" db="EMBL/GenBank/DDBJ databases">
        <title>Butyribacter intestini gen. nov., sp. nov., a butyric acid-producing bacterium of the family Lachnospiraceae isolated from the human faeces.</title>
        <authorList>
            <person name="Zou Y."/>
            <person name="Xue W."/>
            <person name="Luo G."/>
            <person name="Lv M."/>
        </authorList>
    </citation>
    <scope>NUCLEOTIDE SEQUENCE [LARGE SCALE GENOMIC DNA]</scope>
    <source>
        <strain evidence="2 3">ACET-33324</strain>
    </source>
</reference>
<dbReference type="SMART" id="SM00471">
    <property type="entry name" value="HDc"/>
    <property type="match status" value="1"/>
</dbReference>
<name>A0A0V8QH15_9FIRM</name>
<dbReference type="EMBL" id="LNAM01000146">
    <property type="protein sequence ID" value="KSV59385.1"/>
    <property type="molecule type" value="Genomic_DNA"/>
</dbReference>
<dbReference type="InterPro" id="IPR006675">
    <property type="entry name" value="HDIG_dom"/>
</dbReference>
<accession>A0A0V8QH15</accession>
<dbReference type="STRING" id="290052.ASU35_09090"/>
<sequence length="366" mass="41548">MGTQVIRVEKAKAGMILAADICTEDYKLIMAKDTVLSEKGLEILSNYSIKRITIYTEEPPKQELEEENPIISEYQKKIVNTKEFKEFNEKFDGMVESLKGTMQSLVNAAEEEGTVLQEELMSGIDGILSKSRNGLHTIDMLHCMREYDDLTYAHSVNVSLLCNTIAEWLGYSREDMRAVTMAGLLHDIGKLKIPPELIKKPAKLTDKEYEIVKRHTIFGYEILKRSNLNSQVILPALCHHERCDGSGYPLGVRIEQLNEYSKIVAVADVYDAMTADRVYRKGICPFEVIENFEREGIQKYDPNVLMPFLNKIIQSYIGTGVILSNGEKGEVIMINSKALSKPMVRVGEKFVDLSKEKNLRIENLIR</sequence>
<proteinExistence type="predicted"/>
<dbReference type="PROSITE" id="PS51832">
    <property type="entry name" value="HD_GYP"/>
    <property type="match status" value="1"/>
</dbReference>
<dbReference type="PANTHER" id="PTHR43155:SF2">
    <property type="entry name" value="CYCLIC DI-GMP PHOSPHODIESTERASE PA4108"/>
    <property type="match status" value="1"/>
</dbReference>
<dbReference type="Gene3D" id="1.10.3210.10">
    <property type="entry name" value="Hypothetical protein af1432"/>
    <property type="match status" value="1"/>
</dbReference>
<dbReference type="AlphaFoldDB" id="A0A0V8QH15"/>
<evidence type="ECO:0000259" key="1">
    <source>
        <dbReference type="PROSITE" id="PS51832"/>
    </source>
</evidence>
<dbReference type="Proteomes" id="UP000054874">
    <property type="component" value="Unassembled WGS sequence"/>
</dbReference>